<comment type="caution">
    <text evidence="6">The sequence shown here is derived from an EMBL/GenBank/DDBJ whole genome shotgun (WGS) entry which is preliminary data.</text>
</comment>
<evidence type="ECO:0000313" key="6">
    <source>
        <dbReference type="EMBL" id="GAA4794737.1"/>
    </source>
</evidence>
<dbReference type="EMBL" id="BAABJV010000024">
    <property type="protein sequence ID" value="GAA4794737.1"/>
    <property type="molecule type" value="Genomic_DNA"/>
</dbReference>
<feature type="region of interest" description="Disordered" evidence="3">
    <location>
        <begin position="13"/>
        <end position="32"/>
    </location>
</feature>
<dbReference type="RefSeq" id="WP_345616127.1">
    <property type="nucleotide sequence ID" value="NZ_BAABJV010000024.1"/>
</dbReference>
<evidence type="ECO:0000313" key="7">
    <source>
        <dbReference type="Proteomes" id="UP001501147"/>
    </source>
</evidence>
<comment type="similarity">
    <text evidence="1">Belongs to the leucine-binding protein family.</text>
</comment>
<feature type="transmembrane region" description="Helical" evidence="4">
    <location>
        <begin position="41"/>
        <end position="61"/>
    </location>
</feature>
<dbReference type="PANTHER" id="PTHR47235:SF1">
    <property type="entry name" value="BLR6548 PROTEIN"/>
    <property type="match status" value="1"/>
</dbReference>
<proteinExistence type="inferred from homology"/>
<dbReference type="Pfam" id="PF13458">
    <property type="entry name" value="Peripla_BP_6"/>
    <property type="match status" value="1"/>
</dbReference>
<keyword evidence="4" id="KW-1133">Transmembrane helix</keyword>
<dbReference type="Gene3D" id="3.40.50.2300">
    <property type="match status" value="2"/>
</dbReference>
<dbReference type="PANTHER" id="PTHR47235">
    <property type="entry name" value="BLR6548 PROTEIN"/>
    <property type="match status" value="1"/>
</dbReference>
<evidence type="ECO:0000259" key="5">
    <source>
        <dbReference type="Pfam" id="PF13458"/>
    </source>
</evidence>
<keyword evidence="7" id="KW-1185">Reference proteome</keyword>
<protein>
    <recommendedName>
        <fullName evidence="5">Leucine-binding protein domain-containing protein</fullName>
    </recommendedName>
</protein>
<keyword evidence="2" id="KW-0732">Signal</keyword>
<evidence type="ECO:0000256" key="3">
    <source>
        <dbReference type="SAM" id="MobiDB-lite"/>
    </source>
</evidence>
<reference evidence="7" key="1">
    <citation type="journal article" date="2019" name="Int. J. Syst. Evol. Microbiol.">
        <title>The Global Catalogue of Microorganisms (GCM) 10K type strain sequencing project: providing services to taxonomists for standard genome sequencing and annotation.</title>
        <authorList>
            <consortium name="The Broad Institute Genomics Platform"/>
            <consortium name="The Broad Institute Genome Sequencing Center for Infectious Disease"/>
            <person name="Wu L."/>
            <person name="Ma J."/>
        </authorList>
    </citation>
    <scope>NUCLEOTIDE SEQUENCE [LARGE SCALE GENOMIC DNA]</scope>
    <source>
        <strain evidence="7">JCM 18324</strain>
    </source>
</reference>
<evidence type="ECO:0000256" key="4">
    <source>
        <dbReference type="SAM" id="Phobius"/>
    </source>
</evidence>
<accession>A0ABP9BIA1</accession>
<evidence type="ECO:0000256" key="1">
    <source>
        <dbReference type="ARBA" id="ARBA00010062"/>
    </source>
</evidence>
<sequence>MARGARRARACGACAAGGGDTGPPPGRTPARPAVRRRRARTAGALLAAGLLAAVAACGSRLPEADFPRPTASGAPAEGEPIRVGVIASSTSPVGGGAFDAPGEGARAYFAALNARGGIHGRPVEVVGCDDGGSGPGNTACVQRLVDEDEVVALVATTAFDYAGAARVARAGVPDIGGQPLGPAYDTYPHLYGIYGSAAPRTGRSPGWDGTLYGGTEVYRWFREEQGARTAAVVSYNQAASAAYARLMARGLEEEGYTVVREQVDFALPNFRAAAADIARSGADLVFDALDTHGNVRLCRALDAAGAEFTAKVTNVQNWNDAVADDYADAPRCRNALWATGSSRNHDEAAHPAVAEFREGMRRHGASAGPLSQWQLEGWAAARWFADAAASCGRDPTRACVDRAVRESAPYTAGGLLLPVSFERLAEPPATRRTCLSVARWQDGRGWVDQGRDMTRDCFTVPQLPYRP</sequence>
<dbReference type="InterPro" id="IPR028082">
    <property type="entry name" value="Peripla_BP_I"/>
</dbReference>
<evidence type="ECO:0000256" key="2">
    <source>
        <dbReference type="ARBA" id="ARBA00022729"/>
    </source>
</evidence>
<name>A0ABP9BIA1_9ACTN</name>
<gene>
    <name evidence="6" type="ORF">GCM10023329_54170</name>
</gene>
<keyword evidence="4" id="KW-0812">Transmembrane</keyword>
<dbReference type="Proteomes" id="UP001501147">
    <property type="component" value="Unassembled WGS sequence"/>
</dbReference>
<dbReference type="SUPFAM" id="SSF53822">
    <property type="entry name" value="Periplasmic binding protein-like I"/>
    <property type="match status" value="1"/>
</dbReference>
<dbReference type="InterPro" id="IPR028081">
    <property type="entry name" value="Leu-bd"/>
</dbReference>
<dbReference type="CDD" id="cd06341">
    <property type="entry name" value="PBP1_ABC_ligand_binding-like"/>
    <property type="match status" value="1"/>
</dbReference>
<keyword evidence="4" id="KW-0472">Membrane</keyword>
<feature type="domain" description="Leucine-binding protein" evidence="5">
    <location>
        <begin position="80"/>
        <end position="442"/>
    </location>
</feature>
<organism evidence="6 7">
    <name type="scientific">Streptomyces sanyensis</name>
    <dbReference type="NCBI Taxonomy" id="568869"/>
    <lineage>
        <taxon>Bacteria</taxon>
        <taxon>Bacillati</taxon>
        <taxon>Actinomycetota</taxon>
        <taxon>Actinomycetes</taxon>
        <taxon>Kitasatosporales</taxon>
        <taxon>Streptomycetaceae</taxon>
        <taxon>Streptomyces</taxon>
    </lineage>
</organism>